<accession>A0ABQ5BLJ4</accession>
<protein>
    <submittedName>
        <fullName evidence="2">Uncharacterized protein</fullName>
    </submittedName>
</protein>
<evidence type="ECO:0000256" key="1">
    <source>
        <dbReference type="SAM" id="MobiDB-lite"/>
    </source>
</evidence>
<feature type="region of interest" description="Disordered" evidence="1">
    <location>
        <begin position="144"/>
        <end position="180"/>
    </location>
</feature>
<feature type="compositionally biased region" description="Basic and acidic residues" evidence="1">
    <location>
        <begin position="192"/>
        <end position="207"/>
    </location>
</feature>
<keyword evidence="3" id="KW-1185">Reference proteome</keyword>
<evidence type="ECO:0000313" key="3">
    <source>
        <dbReference type="Proteomes" id="UP001151760"/>
    </source>
</evidence>
<feature type="compositionally biased region" description="Basic and acidic residues" evidence="1">
    <location>
        <begin position="171"/>
        <end position="180"/>
    </location>
</feature>
<feature type="region of interest" description="Disordered" evidence="1">
    <location>
        <begin position="192"/>
        <end position="225"/>
    </location>
</feature>
<name>A0ABQ5BLJ4_9ASTR</name>
<proteinExistence type="predicted"/>
<organism evidence="2 3">
    <name type="scientific">Tanacetum coccineum</name>
    <dbReference type="NCBI Taxonomy" id="301880"/>
    <lineage>
        <taxon>Eukaryota</taxon>
        <taxon>Viridiplantae</taxon>
        <taxon>Streptophyta</taxon>
        <taxon>Embryophyta</taxon>
        <taxon>Tracheophyta</taxon>
        <taxon>Spermatophyta</taxon>
        <taxon>Magnoliopsida</taxon>
        <taxon>eudicotyledons</taxon>
        <taxon>Gunneridae</taxon>
        <taxon>Pentapetalae</taxon>
        <taxon>asterids</taxon>
        <taxon>campanulids</taxon>
        <taxon>Asterales</taxon>
        <taxon>Asteraceae</taxon>
        <taxon>Asteroideae</taxon>
        <taxon>Anthemideae</taxon>
        <taxon>Anthemidinae</taxon>
        <taxon>Tanacetum</taxon>
    </lineage>
</organism>
<comment type="caution">
    <text evidence="2">The sequence shown here is derived from an EMBL/GenBank/DDBJ whole genome shotgun (WGS) entry which is preliminary data.</text>
</comment>
<gene>
    <name evidence="2" type="ORF">Tco_0874421</name>
</gene>
<dbReference type="EMBL" id="BQNB010013418">
    <property type="protein sequence ID" value="GJT15715.1"/>
    <property type="molecule type" value="Genomic_DNA"/>
</dbReference>
<evidence type="ECO:0000313" key="2">
    <source>
        <dbReference type="EMBL" id="GJT15715.1"/>
    </source>
</evidence>
<reference evidence="2" key="2">
    <citation type="submission" date="2022-01" db="EMBL/GenBank/DDBJ databases">
        <authorList>
            <person name="Yamashiro T."/>
            <person name="Shiraishi A."/>
            <person name="Satake H."/>
            <person name="Nakayama K."/>
        </authorList>
    </citation>
    <scope>NUCLEOTIDE SEQUENCE</scope>
</reference>
<reference evidence="2" key="1">
    <citation type="journal article" date="2022" name="Int. J. Mol. Sci.">
        <title>Draft Genome of Tanacetum Coccineum: Genomic Comparison of Closely Related Tanacetum-Family Plants.</title>
        <authorList>
            <person name="Yamashiro T."/>
            <person name="Shiraishi A."/>
            <person name="Nakayama K."/>
            <person name="Satake H."/>
        </authorList>
    </citation>
    <scope>NUCLEOTIDE SEQUENCE</scope>
</reference>
<dbReference type="Proteomes" id="UP001151760">
    <property type="component" value="Unassembled WGS sequence"/>
</dbReference>
<sequence>MVTVPIYQASSFAPPLSTLVIDLSSSKPISSPAQEPIIIATTVMTSTTLLLPPPPLTQSFTYSELASHVNEVVIEAVQNALQAPLLDRFRDLSEVQMKEILRDQMFESGSYISHMDHSSLYQALEASIEWDNTVEFTNTLVKSRKRCHDDQDPPPPPPKDSDPYNEDLIPDDVHLSDSEDTDVAHLLKIKTRPDWLKPVPEEDRPETPELDWVIPPNDLPKAKNN</sequence>